<evidence type="ECO:0008006" key="4">
    <source>
        <dbReference type="Google" id="ProtNLM"/>
    </source>
</evidence>
<dbReference type="SUPFAM" id="SSF51126">
    <property type="entry name" value="Pectin lyase-like"/>
    <property type="match status" value="1"/>
</dbReference>
<accession>A0A382DIT9</accession>
<evidence type="ECO:0000313" key="3">
    <source>
        <dbReference type="EMBL" id="SVB38185.1"/>
    </source>
</evidence>
<dbReference type="InterPro" id="IPR012334">
    <property type="entry name" value="Pectin_lyas_fold"/>
</dbReference>
<dbReference type="EMBL" id="UINC01039547">
    <property type="protein sequence ID" value="SVB38185.1"/>
    <property type="molecule type" value="Genomic_DNA"/>
</dbReference>
<dbReference type="InterPro" id="IPR052063">
    <property type="entry name" value="Polysaccharide_Lyase_1"/>
</dbReference>
<keyword evidence="2" id="KW-0325">Glycoprotein</keyword>
<dbReference type="AlphaFoldDB" id="A0A382DIT9"/>
<dbReference type="Gene3D" id="2.160.20.10">
    <property type="entry name" value="Single-stranded right-handed beta-helix, Pectin lyase-like"/>
    <property type="match status" value="1"/>
</dbReference>
<dbReference type="GO" id="GO:0046872">
    <property type="term" value="F:metal ion binding"/>
    <property type="evidence" value="ECO:0007669"/>
    <property type="project" value="UniProtKB-KW"/>
</dbReference>
<reference evidence="3" key="1">
    <citation type="submission" date="2018-05" db="EMBL/GenBank/DDBJ databases">
        <authorList>
            <person name="Lanie J.A."/>
            <person name="Ng W.-L."/>
            <person name="Kazmierczak K.M."/>
            <person name="Andrzejewski T.M."/>
            <person name="Davidsen T.M."/>
            <person name="Wayne K.J."/>
            <person name="Tettelin H."/>
            <person name="Glass J.I."/>
            <person name="Rusch D."/>
            <person name="Podicherti R."/>
            <person name="Tsui H.-C.T."/>
            <person name="Winkler M.E."/>
        </authorList>
    </citation>
    <scope>NUCLEOTIDE SEQUENCE</scope>
</reference>
<evidence type="ECO:0000256" key="2">
    <source>
        <dbReference type="ARBA" id="ARBA00023180"/>
    </source>
</evidence>
<evidence type="ECO:0000256" key="1">
    <source>
        <dbReference type="ARBA" id="ARBA00022723"/>
    </source>
</evidence>
<dbReference type="PANTHER" id="PTHR42970">
    <property type="entry name" value="PECTATE LYASE C-RELATED"/>
    <property type="match status" value="1"/>
</dbReference>
<organism evidence="3">
    <name type="scientific">marine metagenome</name>
    <dbReference type="NCBI Taxonomy" id="408172"/>
    <lineage>
        <taxon>unclassified sequences</taxon>
        <taxon>metagenomes</taxon>
        <taxon>ecological metagenomes</taxon>
    </lineage>
</organism>
<dbReference type="InterPro" id="IPR011050">
    <property type="entry name" value="Pectin_lyase_fold/virulence"/>
</dbReference>
<gene>
    <name evidence="3" type="ORF">METZ01_LOCUS191039</name>
</gene>
<keyword evidence="1" id="KW-0479">Metal-binding</keyword>
<protein>
    <recommendedName>
        <fullName evidence="4">Pectate lyase domain-containing protein</fullName>
    </recommendedName>
</protein>
<name>A0A382DIT9_9ZZZZ</name>
<dbReference type="PANTHER" id="PTHR42970:SF1">
    <property type="entry name" value="PECTATE LYASE C-RELATED"/>
    <property type="match status" value="1"/>
</dbReference>
<proteinExistence type="predicted"/>
<sequence>MSSLRFSWLIFAFCLAVTSFAESKLPRGVEVLQRLGYGALAKGGDGGEIVWVTNLNDSGPGSLRAVLALRKPRIVKFKVGGTIQLKDRLLVQSGRVTIDGLSAAAYGGITVQGGLAFSKCEDVIVGHIRSRGGYDTMGLYGCRRVLIDHVSTAWAIDENTDVWGSHEVTLAWCIIAEGLAEGHEKGPHSMGSLQAGGSTRVTTHHCLFTGNLDRNPMIAGPTEKPEFPLGDHRFDVINNVVYNYWNSSKFTGYTRINFIGNFFRPGPDSSLGKPEINIIPKHTEWEGVKMEPQVFCRGNIGPRRMSADADELALVMIYGKANKQSKYGLYGPEARQYIALKPFAGPKPKAQPAEMAYQQVLEQAGAWPRDEVDQRFIREVREKKGKIGRVGPRWRKIYEEFQKKKREKK</sequence>